<dbReference type="EMBL" id="QGKX02001290">
    <property type="protein sequence ID" value="KAF3540858.1"/>
    <property type="molecule type" value="Genomic_DNA"/>
</dbReference>
<name>A0A8S9QQ77_BRACR</name>
<evidence type="ECO:0000313" key="2">
    <source>
        <dbReference type="Proteomes" id="UP000712600"/>
    </source>
</evidence>
<gene>
    <name evidence="1" type="ORF">F2Q69_00020459</name>
</gene>
<comment type="caution">
    <text evidence="1">The sequence shown here is derived from an EMBL/GenBank/DDBJ whole genome shotgun (WGS) entry which is preliminary data.</text>
</comment>
<organism evidence="1 2">
    <name type="scientific">Brassica cretica</name>
    <name type="common">Mustard</name>
    <dbReference type="NCBI Taxonomy" id="69181"/>
    <lineage>
        <taxon>Eukaryota</taxon>
        <taxon>Viridiplantae</taxon>
        <taxon>Streptophyta</taxon>
        <taxon>Embryophyta</taxon>
        <taxon>Tracheophyta</taxon>
        <taxon>Spermatophyta</taxon>
        <taxon>Magnoliopsida</taxon>
        <taxon>eudicotyledons</taxon>
        <taxon>Gunneridae</taxon>
        <taxon>Pentapetalae</taxon>
        <taxon>rosids</taxon>
        <taxon>malvids</taxon>
        <taxon>Brassicales</taxon>
        <taxon>Brassicaceae</taxon>
        <taxon>Brassiceae</taxon>
        <taxon>Brassica</taxon>
    </lineage>
</organism>
<dbReference type="Proteomes" id="UP000712600">
    <property type="component" value="Unassembled WGS sequence"/>
</dbReference>
<protein>
    <submittedName>
        <fullName evidence="1">Uncharacterized protein</fullName>
    </submittedName>
</protein>
<dbReference type="AlphaFoldDB" id="A0A8S9QQ77"/>
<accession>A0A8S9QQ77</accession>
<proteinExistence type="predicted"/>
<evidence type="ECO:0000313" key="1">
    <source>
        <dbReference type="EMBL" id="KAF3540858.1"/>
    </source>
</evidence>
<reference evidence="1" key="1">
    <citation type="submission" date="2019-12" db="EMBL/GenBank/DDBJ databases">
        <title>Genome sequencing and annotation of Brassica cretica.</title>
        <authorList>
            <person name="Studholme D.J."/>
            <person name="Sarris P."/>
        </authorList>
    </citation>
    <scope>NUCLEOTIDE SEQUENCE</scope>
    <source>
        <strain evidence="1">PFS-109/04</strain>
        <tissue evidence="1">Leaf</tissue>
    </source>
</reference>
<sequence>MIEVDRDGALLARCISLSSLENKWDGSDGGLRTPQDSMERRLDKSRCFGAVRLDLLLSQKETCGAFVSGQLLEPMKTFLASKWCERIQIRKFDGKENPPDPLDAGVAKDVLDVF</sequence>